<keyword evidence="6" id="KW-0732">Signal</keyword>
<dbReference type="PANTHER" id="PTHR19331:SF487">
    <property type="entry name" value="SOLUBLE SCAVENGER RECEPTOR CYSTEINE-RICH DOMAIN-CONTAINING PROTEIN SSC5D"/>
    <property type="match status" value="1"/>
</dbReference>
<keyword evidence="10 12" id="KW-1015">Disulfide bond</keyword>
<feature type="disulfide bond" evidence="12">
    <location>
        <begin position="689"/>
        <end position="753"/>
    </location>
</feature>
<dbReference type="SMART" id="SM00202">
    <property type="entry name" value="SR"/>
    <property type="match status" value="11"/>
</dbReference>
<dbReference type="PROSITE" id="PS50287">
    <property type="entry name" value="SRCR_2"/>
    <property type="match status" value="11"/>
</dbReference>
<keyword evidence="9" id="KW-0472">Membrane</keyword>
<keyword evidence="5" id="KW-0812">Transmembrane</keyword>
<keyword evidence="11" id="KW-0325">Glycoprotein</keyword>
<sequence>SAMGEHRMGPCTPLLSRCHGADALELRLVEGSGPCAGKVEVKLRGLWGVVEDDTWTMEDAEVICQQLGCGSATKAYIGSSYEGSDDRPVNMVMVNCRGHEKAFWECKVGDWGPYSTSHYLDIGVVCQGFSRLVGGDGRCSGLLEVRQGRAWAGVCEDAVDLNTARVVCRELGCGSVLTVAGPGLFPMGSEPRWDTGFECTGTELLLSACKRRARSTQGCRSQASIICSSYDGFRLVNHSSHCAGRVEVMEGGTWGSLCASAWDLPDAHVLCHHLGCGSASSVPPGGSFGSGNGTLRVDAFGCSGTERVPSECPVVGLGEPSCPPGHAAAVECSGSSPGASRPCPAGSRRLRLAGGPDRCAGRVELYVNGAWSPVCQDGWDIPDATVVCRQLRCGAALEASGSAHFGPGAAPPWTGAGGCTGSEASLWDCPAPLESGCRRGGGAAAVCSGHLSLRLTGGSGRCRGHLELLHNGTWGRVCADGTSPATAAAACRQLGCGDWGILGAAPAPLPAPAWLAWVRCPDGARSLWLCPSAPWRLQPCAPGGDAHVVCAEDGGSHELRLVGGGGRCAGRVEVKHEGEWGSVCSYDFDWGAHWATVVCRQLGCGTAATSSPYAPFGQGTGRIWLHIFFCRGKEEMLQDCSHLGWGQHYCGHQYDVGVTCTGFSRLVGGDGRCSGLLEVRQGRAWTSVCEDAVDLNAAQVVCRELGCGSVLAVAGPGLFPMGSEPQWDTGFECTGTELLLSACKRRARSTQGCSAQASIICSSYDGFRLVNHSSHCAGRVEVMEGGTWGSLCASAWDLPDAHVLCHHLGCGSASSVPPGGSFGSGNGTLRVDAFGCSGTERVPSECPVVGLGEPSCPPGHAAAVQCAGSEDALAQCNRSVTAVAPSSPGASRPCPAGSRRLRLAGGPDRCAGRVELYVNGAWSPVCQDGWDIPDATVVCRQLRCGAALEASGSARFGPGAAPPWTGAGGCTGSEASLWDCPAPLESGCRSGGGAGAVCSGHLSLRLTGGSGRCRGHLELLHNGTWGRVCADGTSPATAAAACRQLGCGDGGSLGAAPAPLPAPAWLAWVRCPDGARSLWLCPSAPWRLQPCAPGGDAHVVCAELSTTQGSHELRLVGGDGRCAGRVEVKHEGEWGSVCSYDFDWSAHWATVVCRQLGCGTAATSSPYAPFGQGTGRIWLHIYFCRGQEEMLQDCSHLGWGQHYCGHEQDVGVTCTGRNQELVMAQHRAQVGVGRSLKLLQLQPLPLEQLLQAPVSNLALSTARDGAATASLGTLCQRLSTLPGNSFCLRAQLSLPSLGQVQAIPLGLSLHPLSQAPLQFSCSPFRHWSYSQVSPSHIRGAGSPP</sequence>
<feature type="disulfide bond" evidence="12">
    <location>
        <begin position="970"/>
        <end position="980"/>
    </location>
</feature>
<accession>A0A8V5FV13</accession>
<reference evidence="13" key="3">
    <citation type="submission" date="2025-09" db="UniProtKB">
        <authorList>
            <consortium name="Ensembl"/>
        </authorList>
    </citation>
    <scope>IDENTIFICATION</scope>
</reference>
<evidence type="ECO:0000256" key="10">
    <source>
        <dbReference type="ARBA" id="ARBA00023157"/>
    </source>
</evidence>
<feature type="disulfide bond" evidence="12">
    <location>
        <begin position="1071"/>
        <end position="1081"/>
    </location>
</feature>
<feature type="disulfide bond" evidence="12">
    <location>
        <begin position="836"/>
        <end position="846"/>
    </location>
</feature>
<dbReference type="Pfam" id="PF00530">
    <property type="entry name" value="SRCR"/>
    <property type="match status" value="11"/>
</dbReference>
<feature type="disulfide bond" evidence="12">
    <location>
        <begin position="630"/>
        <end position="640"/>
    </location>
</feature>
<dbReference type="PRINTS" id="PR00258">
    <property type="entry name" value="SPERACTRCPTR"/>
</dbReference>
<protein>
    <submittedName>
        <fullName evidence="13">Uncharacterized protein</fullName>
    </submittedName>
</protein>
<keyword evidence="3" id="KW-1003">Cell membrane</keyword>
<evidence type="ECO:0000256" key="3">
    <source>
        <dbReference type="ARBA" id="ARBA00022475"/>
    </source>
</evidence>
<feature type="disulfide bond" evidence="12">
    <location>
        <begin position="520"/>
        <end position="530"/>
    </location>
</feature>
<evidence type="ECO:0000256" key="9">
    <source>
        <dbReference type="ARBA" id="ARBA00023136"/>
    </source>
</evidence>
<feature type="disulfide bond" evidence="12">
    <location>
        <begin position="599"/>
        <end position="660"/>
    </location>
</feature>
<comment type="subcellular location">
    <subcellularLocation>
        <location evidence="1">Cell membrane</location>
        <topology evidence="1">Single-pass type I membrane protein</topology>
    </subcellularLocation>
    <subcellularLocation>
        <location evidence="2">Secreted</location>
    </subcellularLocation>
</comment>
<dbReference type="FunFam" id="3.10.250.10:FF:000009">
    <property type="entry name" value="WC1"/>
    <property type="match status" value="2"/>
</dbReference>
<evidence type="ECO:0000256" key="1">
    <source>
        <dbReference type="ARBA" id="ARBA00004251"/>
    </source>
</evidence>
<evidence type="ECO:0000256" key="2">
    <source>
        <dbReference type="ARBA" id="ARBA00004613"/>
    </source>
</evidence>
<name>A0A8V5FV13_MELUD</name>
<feature type="disulfide bond" evidence="12">
    <location>
        <begin position="733"/>
        <end position="743"/>
    </location>
</feature>
<evidence type="ECO:0000256" key="11">
    <source>
        <dbReference type="ARBA" id="ARBA00023180"/>
    </source>
</evidence>
<feature type="disulfide bond" evidence="12">
    <location>
        <begin position="805"/>
        <end position="866"/>
    </location>
</feature>
<reference evidence="13" key="2">
    <citation type="submission" date="2025-08" db="UniProtKB">
        <authorList>
            <consortium name="Ensembl"/>
        </authorList>
    </citation>
    <scope>IDENTIFICATION</scope>
</reference>
<evidence type="ECO:0000256" key="6">
    <source>
        <dbReference type="ARBA" id="ARBA00022729"/>
    </source>
</evidence>
<dbReference type="PANTHER" id="PTHR19331">
    <property type="entry name" value="SCAVENGER RECEPTOR DOMAIN-CONTAINING"/>
    <property type="match status" value="1"/>
</dbReference>
<feature type="disulfide bond" evidence="12">
    <location>
        <begin position="199"/>
        <end position="209"/>
    </location>
</feature>
<dbReference type="SUPFAM" id="SSF56487">
    <property type="entry name" value="SRCR-like"/>
    <property type="match status" value="11"/>
</dbReference>
<dbReference type="GO" id="GO:0005576">
    <property type="term" value="C:extracellular region"/>
    <property type="evidence" value="ECO:0007669"/>
    <property type="project" value="UniProtKB-SubCell"/>
</dbReference>
<feature type="disulfide bond" evidence="12">
    <location>
        <begin position="258"/>
        <end position="322"/>
    </location>
</feature>
<evidence type="ECO:0000256" key="5">
    <source>
        <dbReference type="ARBA" id="ARBA00022692"/>
    </source>
</evidence>
<evidence type="ECO:0000256" key="8">
    <source>
        <dbReference type="ARBA" id="ARBA00022989"/>
    </source>
</evidence>
<reference evidence="13" key="1">
    <citation type="submission" date="2020-03" db="EMBL/GenBank/DDBJ databases">
        <title>Melopsittacus undulatus (budgerigar) genome, bMelUnd1, maternal haplotype with Z.</title>
        <authorList>
            <person name="Gedman G."/>
            <person name="Mountcastle J."/>
            <person name="Haase B."/>
            <person name="Formenti G."/>
            <person name="Wright T."/>
            <person name="Apodaca J."/>
            <person name="Pelan S."/>
            <person name="Chow W."/>
            <person name="Rhie A."/>
            <person name="Howe K."/>
            <person name="Fedrigo O."/>
            <person name="Jarvis E.D."/>
        </authorList>
    </citation>
    <scope>NUCLEOTIDE SEQUENCE [LARGE SCALE GENOMIC DNA]</scope>
</reference>
<comment type="caution">
    <text evidence="12">Lacks conserved residue(s) required for the propagation of feature annotation.</text>
</comment>
<proteinExistence type="predicted"/>
<feature type="disulfide bond" evidence="12">
    <location>
        <begin position="792"/>
        <end position="856"/>
    </location>
</feature>
<keyword evidence="7" id="KW-0677">Repeat</keyword>
<feature type="disulfide bond" evidence="12">
    <location>
        <begin position="155"/>
        <end position="219"/>
    </location>
</feature>
<evidence type="ECO:0000256" key="12">
    <source>
        <dbReference type="PROSITE-ProRule" id="PRU00196"/>
    </source>
</evidence>
<dbReference type="Proteomes" id="UP000694405">
    <property type="component" value="Chromosome 4"/>
</dbReference>
<feature type="disulfide bond" evidence="12">
    <location>
        <begin position="1184"/>
        <end position="1194"/>
    </location>
</feature>
<evidence type="ECO:0000313" key="14">
    <source>
        <dbReference type="Proteomes" id="UP000694405"/>
    </source>
</evidence>
<feature type="disulfide bond" evidence="12">
    <location>
        <begin position="271"/>
        <end position="332"/>
    </location>
</feature>
<evidence type="ECO:0000256" key="4">
    <source>
        <dbReference type="ARBA" id="ARBA00022525"/>
    </source>
</evidence>
<dbReference type="FunFam" id="3.10.250.10:FF:000012">
    <property type="entry name" value="CD163 molecule like 1"/>
    <property type="match status" value="2"/>
</dbReference>
<dbReference type="Ensembl" id="ENSMUNT00000025748.1">
    <property type="protein sequence ID" value="ENSMUNP00000028987.1"/>
    <property type="gene ID" value="ENSMUNG00000018510.1"/>
</dbReference>
<dbReference type="GO" id="GO:0005737">
    <property type="term" value="C:cytoplasm"/>
    <property type="evidence" value="ECO:0007669"/>
    <property type="project" value="UniProtKB-ARBA"/>
</dbReference>
<dbReference type="FunFam" id="3.10.250.10:FF:000004">
    <property type="entry name" value="Scavenger receptor cysteine-rich type 1 protein M130"/>
    <property type="match status" value="4"/>
</dbReference>
<keyword evidence="14" id="KW-1185">Reference proteome</keyword>
<feature type="disulfide bond" evidence="12">
    <location>
        <begin position="96"/>
        <end position="106"/>
    </location>
</feature>
<dbReference type="FunFam" id="3.10.250.10:FF:000002">
    <property type="entry name" value="Scavenger receptor cysteine-rich type 1 protein M130"/>
    <property type="match status" value="3"/>
</dbReference>
<organism evidence="13 14">
    <name type="scientific">Melopsittacus undulatus</name>
    <name type="common">Budgerigar</name>
    <name type="synonym">Psittacus undulatus</name>
    <dbReference type="NCBI Taxonomy" id="13146"/>
    <lineage>
        <taxon>Eukaryota</taxon>
        <taxon>Metazoa</taxon>
        <taxon>Chordata</taxon>
        <taxon>Craniata</taxon>
        <taxon>Vertebrata</taxon>
        <taxon>Euteleostomi</taxon>
        <taxon>Archelosauria</taxon>
        <taxon>Archosauria</taxon>
        <taxon>Dinosauria</taxon>
        <taxon>Saurischia</taxon>
        <taxon>Theropoda</taxon>
        <taxon>Coelurosauria</taxon>
        <taxon>Aves</taxon>
        <taxon>Neognathae</taxon>
        <taxon>Neoaves</taxon>
        <taxon>Telluraves</taxon>
        <taxon>Australaves</taxon>
        <taxon>Psittaciformes</taxon>
        <taxon>Psittaculidae</taxon>
        <taxon>Melopsittacus</taxon>
    </lineage>
</organism>
<dbReference type="InterPro" id="IPR036772">
    <property type="entry name" value="SRCR-like_dom_sf"/>
</dbReference>
<keyword evidence="8" id="KW-1133">Transmembrane helix</keyword>
<dbReference type="Gene3D" id="3.10.250.10">
    <property type="entry name" value="SRCR-like domain"/>
    <property type="match status" value="11"/>
</dbReference>
<dbReference type="InterPro" id="IPR001190">
    <property type="entry name" value="SRCR"/>
</dbReference>
<feature type="disulfide bond" evidence="12">
    <location>
        <begin position="1153"/>
        <end position="1214"/>
    </location>
</feature>
<feature type="disulfide bond" evidence="12">
    <location>
        <begin position="302"/>
        <end position="312"/>
    </location>
</feature>
<keyword evidence="4" id="KW-0964">Secreted</keyword>
<evidence type="ECO:0000256" key="7">
    <source>
        <dbReference type="ARBA" id="ARBA00022737"/>
    </source>
</evidence>
<evidence type="ECO:0000313" key="13">
    <source>
        <dbReference type="Ensembl" id="ENSMUNP00000028987.1"/>
    </source>
</evidence>
<feature type="disulfide bond" evidence="12">
    <location>
        <begin position="419"/>
        <end position="429"/>
    </location>
</feature>
<dbReference type="GO" id="GO:0005886">
    <property type="term" value="C:plasma membrane"/>
    <property type="evidence" value="ECO:0007669"/>
    <property type="project" value="UniProtKB-SubCell"/>
</dbReference>